<reference evidence="2" key="1">
    <citation type="journal article" date="2015" name="Nat. Genet.">
        <title>The genome and transcriptome of the zoonotic hookworm Ancylostoma ceylanicum identify infection-specific gene families.</title>
        <authorList>
            <person name="Schwarz E.M."/>
            <person name="Hu Y."/>
            <person name="Antoshechkin I."/>
            <person name="Miller M.M."/>
            <person name="Sternberg P.W."/>
            <person name="Aroian R.V."/>
        </authorList>
    </citation>
    <scope>NUCLEOTIDE SEQUENCE</scope>
    <source>
        <strain evidence="2">HY135</strain>
    </source>
</reference>
<organism evidence="1 2">
    <name type="scientific">Ancylostoma ceylanicum</name>
    <dbReference type="NCBI Taxonomy" id="53326"/>
    <lineage>
        <taxon>Eukaryota</taxon>
        <taxon>Metazoa</taxon>
        <taxon>Ecdysozoa</taxon>
        <taxon>Nematoda</taxon>
        <taxon>Chromadorea</taxon>
        <taxon>Rhabditida</taxon>
        <taxon>Rhabditina</taxon>
        <taxon>Rhabditomorpha</taxon>
        <taxon>Strongyloidea</taxon>
        <taxon>Ancylostomatidae</taxon>
        <taxon>Ancylostomatinae</taxon>
        <taxon>Ancylostoma</taxon>
    </lineage>
</organism>
<comment type="caution">
    <text evidence="1">The sequence shown here is derived from an EMBL/GenBank/DDBJ whole genome shotgun (WGS) entry which is preliminary data.</text>
</comment>
<keyword evidence="2" id="KW-1185">Reference proteome</keyword>
<sequence>MLRTSFSQCYVEQRDLNTILLTECRKPTVAPRSHRRSPSLCHNFLGTAPIKAIWSPFDLSRRDLSDDLLNVGNRASGSRTGQTPRSSVDIQFFTELLLDHAIAADLADLSKGEL</sequence>
<protein>
    <submittedName>
        <fullName evidence="1">Uncharacterized protein</fullName>
    </submittedName>
</protein>
<gene>
    <name evidence="1" type="primary">Acey_s0020.g82</name>
    <name evidence="1" type="ORF">Y032_0020g82</name>
</gene>
<dbReference type="AlphaFoldDB" id="A0A016V1C1"/>
<evidence type="ECO:0000313" key="2">
    <source>
        <dbReference type="Proteomes" id="UP000024635"/>
    </source>
</evidence>
<evidence type="ECO:0000313" key="1">
    <source>
        <dbReference type="EMBL" id="EYC21255.1"/>
    </source>
</evidence>
<name>A0A016V1C1_9BILA</name>
<proteinExistence type="predicted"/>
<accession>A0A016V1C1</accession>
<dbReference type="EMBL" id="JARK01001356">
    <property type="protein sequence ID" value="EYC21255.1"/>
    <property type="molecule type" value="Genomic_DNA"/>
</dbReference>
<dbReference type="Proteomes" id="UP000024635">
    <property type="component" value="Unassembled WGS sequence"/>
</dbReference>